<evidence type="ECO:0000313" key="2">
    <source>
        <dbReference type="EMBL" id="SVC14255.1"/>
    </source>
</evidence>
<feature type="non-terminal residue" evidence="2">
    <location>
        <position position="1"/>
    </location>
</feature>
<protein>
    <recommendedName>
        <fullName evidence="1">DUF374 domain-containing protein</fullName>
    </recommendedName>
</protein>
<gene>
    <name evidence="2" type="ORF">METZ01_LOCUS267109</name>
</gene>
<sequence length="235" mass="26040">VRQLKRLTRSSAFQALLCWLAANYIRFVYVSSRWREEGREPANELMRDGRPYIAAFWHSRLLMAPTGWRSQAPLSVLISQHRDGEMIARTVHQFGVHTVRGSTTRGGSKALRELLLAVKNGSNVAITPDGPRGPCMRAQSGIILLARLSGAPIVPSTYSVSRRKLASSWDRFVIALPFSRGLYLWGAPIYVAHDADDEALETARLKLENTLNDLTATADRRMGVEVVTPGEAVAT</sequence>
<evidence type="ECO:0000259" key="1">
    <source>
        <dbReference type="Pfam" id="PF04028"/>
    </source>
</evidence>
<dbReference type="AlphaFoldDB" id="A0A382JRH5"/>
<dbReference type="InterPro" id="IPR007172">
    <property type="entry name" value="DUF374"/>
</dbReference>
<name>A0A382JRH5_9ZZZZ</name>
<feature type="domain" description="DUF374" evidence="1">
    <location>
        <begin position="69"/>
        <end position="134"/>
    </location>
</feature>
<dbReference type="CDD" id="cd07983">
    <property type="entry name" value="LPLAT_DUF374-like"/>
    <property type="match status" value="1"/>
</dbReference>
<reference evidence="2" key="1">
    <citation type="submission" date="2018-05" db="EMBL/GenBank/DDBJ databases">
        <authorList>
            <person name="Lanie J.A."/>
            <person name="Ng W.-L."/>
            <person name="Kazmierczak K.M."/>
            <person name="Andrzejewski T.M."/>
            <person name="Davidsen T.M."/>
            <person name="Wayne K.J."/>
            <person name="Tettelin H."/>
            <person name="Glass J.I."/>
            <person name="Rusch D."/>
            <person name="Podicherti R."/>
            <person name="Tsui H.-C.T."/>
            <person name="Winkler M.E."/>
        </authorList>
    </citation>
    <scope>NUCLEOTIDE SEQUENCE</scope>
</reference>
<proteinExistence type="predicted"/>
<organism evidence="2">
    <name type="scientific">marine metagenome</name>
    <dbReference type="NCBI Taxonomy" id="408172"/>
    <lineage>
        <taxon>unclassified sequences</taxon>
        <taxon>metagenomes</taxon>
        <taxon>ecological metagenomes</taxon>
    </lineage>
</organism>
<dbReference type="EMBL" id="UINC01075757">
    <property type="protein sequence ID" value="SVC14255.1"/>
    <property type="molecule type" value="Genomic_DNA"/>
</dbReference>
<accession>A0A382JRH5</accession>
<dbReference type="Pfam" id="PF04028">
    <property type="entry name" value="DUF374"/>
    <property type="match status" value="1"/>
</dbReference>